<comment type="similarity">
    <text evidence="22">In the N-terminal section; belongs to the LigD polymerase family.</text>
</comment>
<dbReference type="EMBL" id="JAQZCI010000002">
    <property type="protein sequence ID" value="MDD7962611.1"/>
    <property type="molecule type" value="Genomic_DNA"/>
</dbReference>
<dbReference type="Gene3D" id="3.30.470.30">
    <property type="entry name" value="DNA ligase/mRNA capping enzyme"/>
    <property type="match status" value="1"/>
</dbReference>
<comment type="caution">
    <text evidence="25">The sequence shown here is derived from an EMBL/GenBank/DDBJ whole genome shotgun (WGS) entry which is preliminary data.</text>
</comment>
<gene>
    <name evidence="25" type="ORF">PUW80_09645</name>
</gene>
<keyword evidence="13" id="KW-0239">DNA-directed DNA polymerase</keyword>
<evidence type="ECO:0000256" key="3">
    <source>
        <dbReference type="ARBA" id="ARBA00022598"/>
    </source>
</evidence>
<protein>
    <recommendedName>
        <fullName evidence="2">DNA ligase (ATP)</fullName>
        <ecNumber evidence="2">6.5.1.1</ecNumber>
    </recommendedName>
    <alternativeName>
        <fullName evidence="19">NHEJ DNA polymerase</fullName>
    </alternativeName>
</protein>
<dbReference type="GO" id="GO:0003910">
    <property type="term" value="F:DNA ligase (ATP) activity"/>
    <property type="evidence" value="ECO:0007669"/>
    <property type="project" value="UniProtKB-EC"/>
</dbReference>
<evidence type="ECO:0000256" key="4">
    <source>
        <dbReference type="ARBA" id="ARBA00022679"/>
    </source>
</evidence>
<proteinExistence type="inferred from homology"/>
<evidence type="ECO:0000256" key="2">
    <source>
        <dbReference type="ARBA" id="ARBA00012727"/>
    </source>
</evidence>
<dbReference type="SUPFAM" id="SSF56091">
    <property type="entry name" value="DNA ligase/mRNA capping enzyme, catalytic domain"/>
    <property type="match status" value="1"/>
</dbReference>
<evidence type="ECO:0000256" key="17">
    <source>
        <dbReference type="ARBA" id="ARBA00023211"/>
    </source>
</evidence>
<dbReference type="InterPro" id="IPR014144">
    <property type="entry name" value="LigD_PE_domain"/>
</dbReference>
<dbReference type="InterPro" id="IPR052171">
    <property type="entry name" value="NHEJ_LigD"/>
</dbReference>
<dbReference type="CDD" id="cd07906">
    <property type="entry name" value="Adenylation_DNA_ligase_LigD_LigC"/>
    <property type="match status" value="1"/>
</dbReference>
<dbReference type="InterPro" id="IPR012340">
    <property type="entry name" value="NA-bd_OB-fold"/>
</dbReference>
<reference evidence="25 26" key="1">
    <citation type="submission" date="2023-02" db="EMBL/GenBank/DDBJ databases">
        <title>Study of novel species of the Microbacterium genus.</title>
        <authorList>
            <person name="Arroyo-Herrera I."/>
            <person name="Roman-Ponce B."/>
            <person name="Vasquez-Murrieta M.S."/>
        </authorList>
    </citation>
    <scope>NUCLEOTIDE SEQUENCE [LARGE SCALE GENOMIC DNA]</scope>
    <source>
        <strain evidence="25 26">NE1TT3</strain>
    </source>
</reference>
<keyword evidence="26" id="KW-1185">Reference proteome</keyword>
<dbReference type="InterPro" id="IPR033649">
    <property type="entry name" value="MtLigD_Pol-like"/>
</dbReference>
<keyword evidence="9" id="KW-0227">DNA damage</keyword>
<dbReference type="Gene3D" id="2.40.50.140">
    <property type="entry name" value="Nucleic acid-binding proteins"/>
    <property type="match status" value="1"/>
</dbReference>
<keyword evidence="11" id="KW-0269">Exonuclease</keyword>
<keyword evidence="14" id="KW-0238">DNA-binding</keyword>
<keyword evidence="12" id="KW-0067">ATP-binding</keyword>
<keyword evidence="6" id="KW-0540">Nuclease</keyword>
<organism evidence="25 26">
    <name type="scientific">Microbacterium thalli</name>
    <dbReference type="NCBI Taxonomy" id="3027921"/>
    <lineage>
        <taxon>Bacteria</taxon>
        <taxon>Bacillati</taxon>
        <taxon>Actinomycetota</taxon>
        <taxon>Actinomycetes</taxon>
        <taxon>Micrococcales</taxon>
        <taxon>Microbacteriaceae</taxon>
        <taxon>Microbacterium</taxon>
    </lineage>
</organism>
<evidence type="ECO:0000256" key="11">
    <source>
        <dbReference type="ARBA" id="ARBA00022839"/>
    </source>
</evidence>
<dbReference type="NCBIfam" id="TIGR02778">
    <property type="entry name" value="ligD_pol"/>
    <property type="match status" value="1"/>
</dbReference>
<dbReference type="PROSITE" id="PS00697">
    <property type="entry name" value="DNA_LIGASE_A1"/>
    <property type="match status" value="1"/>
</dbReference>
<dbReference type="NCBIfam" id="TIGR02779">
    <property type="entry name" value="NHEJ_ligase_lig"/>
    <property type="match status" value="1"/>
</dbReference>
<dbReference type="CDD" id="cd04863">
    <property type="entry name" value="MtLigD_Pol_like"/>
    <property type="match status" value="1"/>
</dbReference>
<dbReference type="RefSeq" id="WP_274264543.1">
    <property type="nucleotide sequence ID" value="NZ_JAQZCI010000002.1"/>
</dbReference>
<keyword evidence="16" id="KW-0234">DNA repair</keyword>
<dbReference type="CDD" id="cd07971">
    <property type="entry name" value="OBF_DNA_ligase_LigD"/>
    <property type="match status" value="1"/>
</dbReference>
<evidence type="ECO:0000256" key="21">
    <source>
        <dbReference type="ARBA" id="ARBA00049981"/>
    </source>
</evidence>
<evidence type="ECO:0000256" key="7">
    <source>
        <dbReference type="ARBA" id="ARBA00022723"/>
    </source>
</evidence>
<keyword evidence="4" id="KW-0808">Transferase</keyword>
<dbReference type="Pfam" id="PF04679">
    <property type="entry name" value="DNA_ligase_A_C"/>
    <property type="match status" value="1"/>
</dbReference>
<evidence type="ECO:0000256" key="22">
    <source>
        <dbReference type="ARBA" id="ARBA00049990"/>
    </source>
</evidence>
<dbReference type="Pfam" id="PF13298">
    <property type="entry name" value="LigD_N"/>
    <property type="match status" value="1"/>
</dbReference>
<evidence type="ECO:0000256" key="23">
    <source>
        <dbReference type="SAM" id="MobiDB-lite"/>
    </source>
</evidence>
<keyword evidence="3 25" id="KW-0436">Ligase</keyword>
<dbReference type="Pfam" id="PF01068">
    <property type="entry name" value="DNA_ligase_A_M"/>
    <property type="match status" value="1"/>
</dbReference>
<dbReference type="Gene3D" id="3.90.920.10">
    <property type="entry name" value="DNA primase, PRIM domain"/>
    <property type="match status" value="1"/>
</dbReference>
<evidence type="ECO:0000259" key="24">
    <source>
        <dbReference type="PROSITE" id="PS50160"/>
    </source>
</evidence>
<dbReference type="PANTHER" id="PTHR42705">
    <property type="entry name" value="BIFUNCTIONAL NON-HOMOLOGOUS END JOINING PROTEIN LIGD"/>
    <property type="match status" value="1"/>
</dbReference>
<evidence type="ECO:0000313" key="26">
    <source>
        <dbReference type="Proteomes" id="UP001218170"/>
    </source>
</evidence>
<keyword evidence="18" id="KW-0511">Multifunctional enzyme</keyword>
<dbReference type="PROSITE" id="PS50160">
    <property type="entry name" value="DNA_LIGASE_A3"/>
    <property type="match status" value="1"/>
</dbReference>
<comment type="cofactor">
    <cofactor evidence="1">
        <name>Mn(2+)</name>
        <dbReference type="ChEBI" id="CHEBI:29035"/>
    </cofactor>
</comment>
<feature type="domain" description="ATP-dependent DNA ligase family profile" evidence="24">
    <location>
        <begin position="584"/>
        <end position="707"/>
    </location>
</feature>
<sequence>MAGEQTVRVDGRRLRLSNLDKVLYPATGTTKGEVIEYFSRIAPLMLPHLDRRPVTRKRWPEGVEQSDFFAKDLERGAPSWLPRLPIDHSSGSKDYPLVEEVASLVYLAQVASLELHVPQWRFTDAGERGAPDRLVLDLDPGPGVGLAECAEVARWVRDILAGMGMDLFPVTSGSKGIHLYAALAGEQTSDQASAFAKELARALEADHPDLVISQMTRSARAGKVFLDWSQNNGSKTTIAPYSLRGRAEPTVAAPRTWDELDDPALRHLSFDEMLERADQVGDVLAPLAPQRTAPLAPYLAKRSAERTPEPMPTTAAPVRAGEAPRFVVQEHHARRLHYDLRLERDGVLVSWAVPRGIPDSSDRNHLAVMTEPHPLEYLTFAGDIPAGEYGAGTMSIWDTGTYELEKWRDDEIIFTLHGRRGGAEETPRLVLIRTNGAGEKSQWLLHRMKSDAAAPPVAGGASAEAAAPTTATTPATGSVAPMLAVSASPSIGRAAAERWGAWVEFKWDGVRAIAQWDGERLRLYARSGTDITDRYPELTDADLGLGPEPLTLDGEIVALDGARRPSFSLLQNRMHLTKARDIARERERTPVDYFVFDLLRRRDLDLTSRPLRERRSLLEQATAGSRAPLTVPPRTDDLDAALTAARELDLEGAVVKDPGSRYRTGIRSEEWLKVKLSRTQDVVVGGIRPGKGGRRGGIGSLLLGIPDEDGLRYVGRVGSGFSDAELTRLDGALSPRRSQRNPFVGVPSADASDALWVRPELVGEVEFAEFTPGGTLRHARWRGLRPDRAPEDVRREA</sequence>
<evidence type="ECO:0000256" key="13">
    <source>
        <dbReference type="ARBA" id="ARBA00022932"/>
    </source>
</evidence>
<dbReference type="PANTHER" id="PTHR42705:SF2">
    <property type="entry name" value="BIFUNCTIONAL NON-HOMOLOGOUS END JOINING PROTEIN LIGD"/>
    <property type="match status" value="1"/>
</dbReference>
<evidence type="ECO:0000256" key="8">
    <source>
        <dbReference type="ARBA" id="ARBA00022741"/>
    </source>
</evidence>
<keyword evidence="7" id="KW-0479">Metal-binding</keyword>
<evidence type="ECO:0000256" key="6">
    <source>
        <dbReference type="ARBA" id="ARBA00022722"/>
    </source>
</evidence>
<comment type="similarity">
    <text evidence="21">In the C-terminal section; belongs to the ATP-dependent DNA ligase family.</text>
</comment>
<dbReference type="InterPro" id="IPR014146">
    <property type="entry name" value="LigD_ligase_dom"/>
</dbReference>
<evidence type="ECO:0000256" key="10">
    <source>
        <dbReference type="ARBA" id="ARBA00022801"/>
    </source>
</evidence>
<evidence type="ECO:0000256" key="14">
    <source>
        <dbReference type="ARBA" id="ARBA00023125"/>
    </source>
</evidence>
<dbReference type="SUPFAM" id="SSF50249">
    <property type="entry name" value="Nucleic acid-binding proteins"/>
    <property type="match status" value="1"/>
</dbReference>
<keyword evidence="10" id="KW-0378">Hydrolase</keyword>
<comment type="catalytic activity">
    <reaction evidence="20">
        <text>ATP + (deoxyribonucleotide)n-3'-hydroxyl + 5'-phospho-(deoxyribonucleotide)m = (deoxyribonucleotide)n+m + AMP + diphosphate.</text>
        <dbReference type="EC" id="6.5.1.1"/>
    </reaction>
</comment>
<dbReference type="EC" id="6.5.1.1" evidence="2"/>
<keyword evidence="5" id="KW-0548">Nucleotidyltransferase</keyword>
<dbReference type="InterPro" id="IPR012309">
    <property type="entry name" value="DNA_ligase_ATP-dep_C"/>
</dbReference>
<evidence type="ECO:0000256" key="16">
    <source>
        <dbReference type="ARBA" id="ARBA00023204"/>
    </source>
</evidence>
<evidence type="ECO:0000256" key="18">
    <source>
        <dbReference type="ARBA" id="ARBA00023268"/>
    </source>
</evidence>
<evidence type="ECO:0000256" key="5">
    <source>
        <dbReference type="ARBA" id="ARBA00022695"/>
    </source>
</evidence>
<evidence type="ECO:0000256" key="12">
    <source>
        <dbReference type="ARBA" id="ARBA00022840"/>
    </source>
</evidence>
<evidence type="ECO:0000256" key="19">
    <source>
        <dbReference type="ARBA" id="ARBA00029943"/>
    </source>
</evidence>
<keyword evidence="8" id="KW-0547">Nucleotide-binding</keyword>
<dbReference type="Proteomes" id="UP001218170">
    <property type="component" value="Unassembled WGS sequence"/>
</dbReference>
<evidence type="ECO:0000313" key="25">
    <source>
        <dbReference type="EMBL" id="MDD7962611.1"/>
    </source>
</evidence>
<dbReference type="NCBIfam" id="NF007210">
    <property type="entry name" value="PRK09632.1"/>
    <property type="match status" value="1"/>
</dbReference>
<evidence type="ECO:0000256" key="1">
    <source>
        <dbReference type="ARBA" id="ARBA00001936"/>
    </source>
</evidence>
<keyword evidence="15" id="KW-0233">DNA recombination</keyword>
<feature type="region of interest" description="Disordered" evidence="23">
    <location>
        <begin position="455"/>
        <end position="476"/>
    </location>
</feature>
<name>A0ABT5SKD2_9MICO</name>
<dbReference type="NCBIfam" id="TIGR02777">
    <property type="entry name" value="LigD_PE_dom"/>
    <property type="match status" value="1"/>
</dbReference>
<dbReference type="InterPro" id="IPR012310">
    <property type="entry name" value="DNA_ligase_ATP-dep_cent"/>
</dbReference>
<evidence type="ECO:0000256" key="9">
    <source>
        <dbReference type="ARBA" id="ARBA00022763"/>
    </source>
</evidence>
<accession>A0ABT5SKD2</accession>
<keyword evidence="17" id="KW-0464">Manganese</keyword>
<dbReference type="InterPro" id="IPR014145">
    <property type="entry name" value="LigD_pol_dom"/>
</dbReference>
<dbReference type="InterPro" id="IPR016059">
    <property type="entry name" value="DNA_ligase_ATP-dep_CS"/>
</dbReference>
<dbReference type="Gene3D" id="3.30.1490.70">
    <property type="match status" value="1"/>
</dbReference>
<dbReference type="Pfam" id="PF21686">
    <property type="entry name" value="LigD_Prim-Pol"/>
    <property type="match status" value="1"/>
</dbReference>
<evidence type="ECO:0000256" key="15">
    <source>
        <dbReference type="ARBA" id="ARBA00023172"/>
    </source>
</evidence>
<evidence type="ECO:0000256" key="20">
    <source>
        <dbReference type="ARBA" id="ARBA00034003"/>
    </source>
</evidence>